<organism evidence="1 2">
    <name type="scientific">Dreissena polymorpha</name>
    <name type="common">Zebra mussel</name>
    <name type="synonym">Mytilus polymorpha</name>
    <dbReference type="NCBI Taxonomy" id="45954"/>
    <lineage>
        <taxon>Eukaryota</taxon>
        <taxon>Metazoa</taxon>
        <taxon>Spiralia</taxon>
        <taxon>Lophotrochozoa</taxon>
        <taxon>Mollusca</taxon>
        <taxon>Bivalvia</taxon>
        <taxon>Autobranchia</taxon>
        <taxon>Heteroconchia</taxon>
        <taxon>Euheterodonta</taxon>
        <taxon>Imparidentia</taxon>
        <taxon>Neoheterodontei</taxon>
        <taxon>Myida</taxon>
        <taxon>Dreissenoidea</taxon>
        <taxon>Dreissenidae</taxon>
        <taxon>Dreissena</taxon>
    </lineage>
</organism>
<evidence type="ECO:0000313" key="2">
    <source>
        <dbReference type="Proteomes" id="UP000828390"/>
    </source>
</evidence>
<reference evidence="1" key="1">
    <citation type="journal article" date="2019" name="bioRxiv">
        <title>The Genome of the Zebra Mussel, Dreissena polymorpha: A Resource for Invasive Species Research.</title>
        <authorList>
            <person name="McCartney M.A."/>
            <person name="Auch B."/>
            <person name="Kono T."/>
            <person name="Mallez S."/>
            <person name="Zhang Y."/>
            <person name="Obille A."/>
            <person name="Becker A."/>
            <person name="Abrahante J.E."/>
            <person name="Garbe J."/>
            <person name="Badalamenti J.P."/>
            <person name="Herman A."/>
            <person name="Mangelson H."/>
            <person name="Liachko I."/>
            <person name="Sullivan S."/>
            <person name="Sone E.D."/>
            <person name="Koren S."/>
            <person name="Silverstein K.A.T."/>
            <person name="Beckman K.B."/>
            <person name="Gohl D.M."/>
        </authorList>
    </citation>
    <scope>NUCLEOTIDE SEQUENCE</scope>
    <source>
        <strain evidence="1">Duluth1</strain>
        <tissue evidence="1">Whole animal</tissue>
    </source>
</reference>
<dbReference type="AlphaFoldDB" id="A0A9D3Y7Y7"/>
<sequence length="97" mass="11242">MMDAFAVAGGFTTHEYLQIQDSRISCLHVVIDHYRRSLLPVTCRRFADSNSHTTKILDTFNSPASQGYFKEMYYVLEDQQQTLQSAYLSSTFERQSF</sequence>
<gene>
    <name evidence="1" type="ORF">DPMN_083024</name>
</gene>
<protein>
    <submittedName>
        <fullName evidence="1">Uncharacterized protein</fullName>
    </submittedName>
</protein>
<evidence type="ECO:0000313" key="1">
    <source>
        <dbReference type="EMBL" id="KAH3695563.1"/>
    </source>
</evidence>
<name>A0A9D3Y7Y7_DREPO</name>
<dbReference type="EMBL" id="JAIWYP010000016">
    <property type="protein sequence ID" value="KAH3695563.1"/>
    <property type="molecule type" value="Genomic_DNA"/>
</dbReference>
<reference evidence="1" key="2">
    <citation type="submission" date="2020-11" db="EMBL/GenBank/DDBJ databases">
        <authorList>
            <person name="McCartney M.A."/>
            <person name="Auch B."/>
            <person name="Kono T."/>
            <person name="Mallez S."/>
            <person name="Becker A."/>
            <person name="Gohl D.M."/>
            <person name="Silverstein K.A.T."/>
            <person name="Koren S."/>
            <person name="Bechman K.B."/>
            <person name="Herman A."/>
            <person name="Abrahante J.E."/>
            <person name="Garbe J."/>
        </authorList>
    </citation>
    <scope>NUCLEOTIDE SEQUENCE</scope>
    <source>
        <strain evidence="1">Duluth1</strain>
        <tissue evidence="1">Whole animal</tissue>
    </source>
</reference>
<proteinExistence type="predicted"/>
<comment type="caution">
    <text evidence="1">The sequence shown here is derived from an EMBL/GenBank/DDBJ whole genome shotgun (WGS) entry which is preliminary data.</text>
</comment>
<accession>A0A9D3Y7Y7</accession>
<keyword evidence="2" id="KW-1185">Reference proteome</keyword>
<dbReference type="Proteomes" id="UP000828390">
    <property type="component" value="Unassembled WGS sequence"/>
</dbReference>